<sequence length="132" mass="13685">MSILMKRVARVAGAAAATALIAACGTDSGTGDTASDPSSSPSGTPSPTETTGPTGLPLCSVIWVDGQDLPVDYKACDQDGVKVKPEKQMCGFGRPMVEHDGRFYAMPGNRINDVGDLATSEQYQNAWDACTG</sequence>
<keyword evidence="2" id="KW-0732">Signal</keyword>
<comment type="caution">
    <text evidence="3">The sequence shown here is derived from an EMBL/GenBank/DDBJ whole genome shotgun (WGS) entry which is preliminary data.</text>
</comment>
<proteinExistence type="predicted"/>
<keyword evidence="4" id="KW-1185">Reference proteome</keyword>
<dbReference type="RefSeq" id="WP_116571596.1">
    <property type="nucleotide sequence ID" value="NZ_QDGZ01000003.1"/>
</dbReference>
<evidence type="ECO:0000313" key="3">
    <source>
        <dbReference type="EMBL" id="PVG83116.1"/>
    </source>
</evidence>
<feature type="chain" id="PRO_5038895679" evidence="2">
    <location>
        <begin position="23"/>
        <end position="132"/>
    </location>
</feature>
<evidence type="ECO:0000256" key="2">
    <source>
        <dbReference type="SAM" id="SignalP"/>
    </source>
</evidence>
<organism evidence="3 4">
    <name type="scientific">Nocardioides gansuensis</name>
    <dbReference type="NCBI Taxonomy" id="2138300"/>
    <lineage>
        <taxon>Bacteria</taxon>
        <taxon>Bacillati</taxon>
        <taxon>Actinomycetota</taxon>
        <taxon>Actinomycetes</taxon>
        <taxon>Propionibacteriales</taxon>
        <taxon>Nocardioidaceae</taxon>
        <taxon>Nocardioides</taxon>
    </lineage>
</organism>
<dbReference type="AlphaFoldDB" id="A0A2T8FBN6"/>
<feature type="region of interest" description="Disordered" evidence="1">
    <location>
        <begin position="26"/>
        <end position="55"/>
    </location>
</feature>
<reference evidence="3 4" key="1">
    <citation type="submission" date="2018-04" db="EMBL/GenBank/DDBJ databases">
        <title>Genome of Nocardioides gansuensis WSJ-1.</title>
        <authorList>
            <person name="Wu S."/>
            <person name="Wang G."/>
        </authorList>
    </citation>
    <scope>NUCLEOTIDE SEQUENCE [LARGE SCALE GENOMIC DNA]</scope>
    <source>
        <strain evidence="3 4">WSJ-1</strain>
    </source>
</reference>
<accession>A0A2T8FBN6</accession>
<evidence type="ECO:0000256" key="1">
    <source>
        <dbReference type="SAM" id="MobiDB-lite"/>
    </source>
</evidence>
<dbReference type="Proteomes" id="UP000246018">
    <property type="component" value="Unassembled WGS sequence"/>
</dbReference>
<protein>
    <submittedName>
        <fullName evidence="3">Uncharacterized protein</fullName>
    </submittedName>
</protein>
<gene>
    <name evidence="3" type="ORF">DDE18_07255</name>
</gene>
<name>A0A2T8FBN6_9ACTN</name>
<dbReference type="EMBL" id="QDGZ01000003">
    <property type="protein sequence ID" value="PVG83116.1"/>
    <property type="molecule type" value="Genomic_DNA"/>
</dbReference>
<evidence type="ECO:0000313" key="4">
    <source>
        <dbReference type="Proteomes" id="UP000246018"/>
    </source>
</evidence>
<dbReference type="PROSITE" id="PS51257">
    <property type="entry name" value="PROKAR_LIPOPROTEIN"/>
    <property type="match status" value="1"/>
</dbReference>
<feature type="signal peptide" evidence="2">
    <location>
        <begin position="1"/>
        <end position="22"/>
    </location>
</feature>
<dbReference type="OrthoDB" id="3790365at2"/>